<dbReference type="EMBL" id="MN738786">
    <property type="protein sequence ID" value="QHT36723.1"/>
    <property type="molecule type" value="Genomic_DNA"/>
</dbReference>
<protein>
    <submittedName>
        <fullName evidence="1">Uncharacterized protein</fullName>
    </submittedName>
</protein>
<dbReference type="AlphaFoldDB" id="A0A6C0F7X8"/>
<sequence length="348" mass="41103">MELSQNTAHCLCAHGGETCEKRPTYGKYCKKHRSLHLLQDGNIRIDRFTGKESDYYMKDITKYCITCMGIQPKTLTGIKKQEKFKMIHAWITVLQYHLKNISSIVTIQAWYRRHQVLSRFNERKQCNNDEDFYSFDPLTKIPPLYFYSFLDETGFRWGFDIRSLDKLIQGSEPRNPYTRILIQDAEVLKIQERVQKVKLEAPYEDIIEIVMRDRKSAIKQRTVDLFSKIEQSGYTCHIDWFLSLSLRRLQYLYKEFEDVWNYQAQLTPEMKRIIAPPDGRVFVTSLAEIWAMRDKEDVQERILESLSKFTHSGDANAGLGYMYFLIAFGRYSQPCYLAHCEWLSAVHS</sequence>
<organism evidence="1">
    <name type="scientific">viral metagenome</name>
    <dbReference type="NCBI Taxonomy" id="1070528"/>
    <lineage>
        <taxon>unclassified sequences</taxon>
        <taxon>metagenomes</taxon>
        <taxon>organismal metagenomes</taxon>
    </lineage>
</organism>
<proteinExistence type="predicted"/>
<reference evidence="1" key="1">
    <citation type="journal article" date="2020" name="Nature">
        <title>Giant virus diversity and host interactions through global metagenomics.</title>
        <authorList>
            <person name="Schulz F."/>
            <person name="Roux S."/>
            <person name="Paez-Espino D."/>
            <person name="Jungbluth S."/>
            <person name="Walsh D.A."/>
            <person name="Denef V.J."/>
            <person name="McMahon K.D."/>
            <person name="Konstantinidis K.T."/>
            <person name="Eloe-Fadrosh E.A."/>
            <person name="Kyrpides N.C."/>
            <person name="Woyke T."/>
        </authorList>
    </citation>
    <scope>NUCLEOTIDE SEQUENCE</scope>
    <source>
        <strain evidence="1">GVMAG-S-ERX555967-130</strain>
    </source>
</reference>
<name>A0A6C0F7X8_9ZZZZ</name>
<accession>A0A6C0F7X8</accession>
<evidence type="ECO:0000313" key="1">
    <source>
        <dbReference type="EMBL" id="QHT36723.1"/>
    </source>
</evidence>